<dbReference type="Proteomes" id="UP001596201">
    <property type="component" value="Unassembled WGS sequence"/>
</dbReference>
<keyword evidence="3" id="KW-0378">Hydrolase</keyword>
<dbReference type="RefSeq" id="WP_227229160.1">
    <property type="nucleotide sequence ID" value="NZ_JAJCVJ010000001.1"/>
</dbReference>
<dbReference type="GO" id="GO:0016787">
    <property type="term" value="F:hydrolase activity"/>
    <property type="evidence" value="ECO:0007669"/>
    <property type="project" value="UniProtKB-KW"/>
</dbReference>
<dbReference type="PANTHER" id="PTHR23355:SF9">
    <property type="entry name" value="DIS3-LIKE EXONUCLEASE 2"/>
    <property type="match status" value="1"/>
</dbReference>
<gene>
    <name evidence="3" type="ORF">ACFPJ5_01260</name>
</gene>
<evidence type="ECO:0000256" key="1">
    <source>
        <dbReference type="SAM" id="MobiDB-lite"/>
    </source>
</evidence>
<organism evidence="3 4">
    <name type="scientific">Salinirubrum litoreum</name>
    <dbReference type="NCBI Taxonomy" id="1126234"/>
    <lineage>
        <taxon>Archaea</taxon>
        <taxon>Methanobacteriati</taxon>
        <taxon>Methanobacteriota</taxon>
        <taxon>Stenosarchaea group</taxon>
        <taxon>Halobacteria</taxon>
        <taxon>Halobacteriales</taxon>
        <taxon>Haloferacaceae</taxon>
        <taxon>Salinirubrum</taxon>
    </lineage>
</organism>
<proteinExistence type="predicted"/>
<dbReference type="SUPFAM" id="SSF50249">
    <property type="entry name" value="Nucleic acid-binding proteins"/>
    <property type="match status" value="1"/>
</dbReference>
<dbReference type="SMART" id="SM00955">
    <property type="entry name" value="RNB"/>
    <property type="match status" value="1"/>
</dbReference>
<dbReference type="EMBL" id="JBHSKX010000001">
    <property type="protein sequence ID" value="MFC5365549.1"/>
    <property type="molecule type" value="Genomic_DNA"/>
</dbReference>
<dbReference type="PANTHER" id="PTHR23355">
    <property type="entry name" value="RIBONUCLEASE"/>
    <property type="match status" value="1"/>
</dbReference>
<dbReference type="Pfam" id="PF00773">
    <property type="entry name" value="RNB"/>
    <property type="match status" value="1"/>
</dbReference>
<dbReference type="InterPro" id="IPR001900">
    <property type="entry name" value="RNase_II/R"/>
</dbReference>
<dbReference type="EC" id="3.1.13.-" evidence="3"/>
<dbReference type="InterPro" id="IPR050180">
    <property type="entry name" value="RNR_Ribonuclease"/>
</dbReference>
<dbReference type="AlphaFoldDB" id="A0ABD5R676"/>
<protein>
    <submittedName>
        <fullName evidence="3">Ribonuclease catalytic domain-containing protein</fullName>
        <ecNumber evidence="3">3.1.13.-</ecNumber>
    </submittedName>
</protein>
<accession>A0ABD5R676</accession>
<dbReference type="InterPro" id="IPR012340">
    <property type="entry name" value="NA-bd_OB-fold"/>
</dbReference>
<evidence type="ECO:0000313" key="3">
    <source>
        <dbReference type="EMBL" id="MFC5365549.1"/>
    </source>
</evidence>
<evidence type="ECO:0000259" key="2">
    <source>
        <dbReference type="SMART" id="SM00955"/>
    </source>
</evidence>
<reference evidence="3 4" key="1">
    <citation type="journal article" date="2019" name="Int. J. Syst. Evol. Microbiol.">
        <title>The Global Catalogue of Microorganisms (GCM) 10K type strain sequencing project: providing services to taxonomists for standard genome sequencing and annotation.</title>
        <authorList>
            <consortium name="The Broad Institute Genomics Platform"/>
            <consortium name="The Broad Institute Genome Sequencing Center for Infectious Disease"/>
            <person name="Wu L."/>
            <person name="Ma J."/>
        </authorList>
    </citation>
    <scope>NUCLEOTIDE SEQUENCE [LARGE SCALE GENOMIC DNA]</scope>
    <source>
        <strain evidence="3 4">CGMCC 1.12237</strain>
    </source>
</reference>
<keyword evidence="4" id="KW-1185">Reference proteome</keyword>
<evidence type="ECO:0000313" key="4">
    <source>
        <dbReference type="Proteomes" id="UP001596201"/>
    </source>
</evidence>
<feature type="region of interest" description="Disordered" evidence="1">
    <location>
        <begin position="1"/>
        <end position="23"/>
    </location>
</feature>
<feature type="domain" description="RNB" evidence="2">
    <location>
        <begin position="70"/>
        <end position="376"/>
    </location>
</feature>
<sequence>MSNDQAHAGTAEGQGPVRITSEIDRHLENKREELFEEFEIADAFPPEVLREAEARTEDVQNEIQSEVDERTDLRDLTTWTTDPADAQDFDDAISIEKGEETYTLWVHIADVTHYVHPESEMWAEAVRRGNTVYLPGYTIHMLPPTLAETVCSLVPNEDRLAHTVEMTLDRENLSFENIEIYKSVIESDERLTYTQCENRLDDEDAPLHDEATLAFELADQMHEQRKEDGSLVLNPSRDRAHTIIEECMLKANKAVTHVLMWNRGVEAMYRVHPQPTPDQWDKALKEIMELDGVSIPSGSWDDPRKSVNAALESAPPRALNKIQRAVLKVMPRAKYMNDPFGGHHALNFDIYGHFTSPIRRLSDLINHWIVHENDVPEDLIQLCDRASDRQKDAETAERLYKQFMEEIGLDPYAVNSRGVEVVDDDEIDDEDGIEY</sequence>
<name>A0ABD5R676_9EURY</name>
<comment type="caution">
    <text evidence="3">The sequence shown here is derived from an EMBL/GenBank/DDBJ whole genome shotgun (WGS) entry which is preliminary data.</text>
</comment>